<dbReference type="CDD" id="cd03316">
    <property type="entry name" value="MR_like"/>
    <property type="match status" value="1"/>
</dbReference>
<dbReference type="PANTHER" id="PTHR13794:SF58">
    <property type="entry name" value="MITOCHONDRIAL ENOLASE SUPERFAMILY MEMBER 1"/>
    <property type="match status" value="1"/>
</dbReference>
<dbReference type="SUPFAM" id="SSF54826">
    <property type="entry name" value="Enolase N-terminal domain-like"/>
    <property type="match status" value="1"/>
</dbReference>
<dbReference type="SFLD" id="SFLDG00179">
    <property type="entry name" value="mandelate_racemase"/>
    <property type="match status" value="1"/>
</dbReference>
<dbReference type="InterPro" id="IPR036849">
    <property type="entry name" value="Enolase-like_C_sf"/>
</dbReference>
<dbReference type="InterPro" id="IPR029065">
    <property type="entry name" value="Enolase_C-like"/>
</dbReference>
<dbReference type="EMBL" id="CP020330">
    <property type="protein sequence ID" value="AQZ51179.1"/>
    <property type="molecule type" value="Genomic_DNA"/>
</dbReference>
<dbReference type="AlphaFoldDB" id="A0A1U9Z0G3"/>
<evidence type="ECO:0000256" key="3">
    <source>
        <dbReference type="ARBA" id="ARBA00022842"/>
    </source>
</evidence>
<dbReference type="Pfam" id="PF02746">
    <property type="entry name" value="MR_MLE_N"/>
    <property type="match status" value="1"/>
</dbReference>
<proteinExistence type="predicted"/>
<dbReference type="Gene3D" id="3.20.20.120">
    <property type="entry name" value="Enolase-like C-terminal domain"/>
    <property type="match status" value="1"/>
</dbReference>
<keyword evidence="5" id="KW-0413">Isomerase</keyword>
<dbReference type="Gene3D" id="3.30.390.10">
    <property type="entry name" value="Enolase-like, N-terminal domain"/>
    <property type="match status" value="1"/>
</dbReference>
<evidence type="ECO:0000256" key="2">
    <source>
        <dbReference type="ARBA" id="ARBA00022723"/>
    </source>
</evidence>
<gene>
    <name evidence="5" type="primary">mdlA_1</name>
    <name evidence="5" type="ORF">Mame_01837</name>
</gene>
<reference evidence="5 6" key="1">
    <citation type="submission" date="2017-03" db="EMBL/GenBank/DDBJ databases">
        <title>Foreign affairs: Plasmid Transfer between Roseobacters and Rhizobia.</title>
        <authorList>
            <person name="Bartling P."/>
            <person name="Bunk B."/>
            <person name="Overmann J."/>
            <person name="Brinkmann H."/>
            <person name="Petersen J."/>
        </authorList>
    </citation>
    <scope>NUCLEOTIDE SEQUENCE [LARGE SCALE GENOMIC DNA]</scope>
    <source>
        <strain evidence="5 6">MACL11</strain>
    </source>
</reference>
<keyword evidence="3" id="KW-0460">Magnesium</keyword>
<dbReference type="PANTHER" id="PTHR13794">
    <property type="entry name" value="ENOLASE SUPERFAMILY, MANDELATE RACEMASE"/>
    <property type="match status" value="1"/>
</dbReference>
<sequence length="379" mass="40895">MKITEVRCSGYRLPLKQPFTSSRVTMTHRELVLVEVNTSDGQSGTGWCTTAGVGAAAVEALITGYLAPMLTGMDPRNTEQVWQRLWMECHAAGPGGITTLALSAIDIAMWDLKAKAAGEPLYRLLGGARSTVEVYASAINLHLSKDDLLAQTRGQLEEGYRAFKLKVGRPGLDEDRERVMAVRKLIGPDCQLMLDANQKWSPGEAIQRSRLLLEAAPLFLEEPLLSDTIDGHAVLRAATGMPIAAGEQLCNRFEFWNYIRAGALDFLQPDVWKVGGITEFVKIAALGAAAGIPVSPHGAAELSVHLAAALPNAMHVENIFGLNLFDFGATSAPLPISGGKHQLSDAPGHGVRFEKDALQAHKLIPGSTVERKPLYHFSS</sequence>
<keyword evidence="6" id="KW-1185">Reference proteome</keyword>
<dbReference type="InterPro" id="IPR046945">
    <property type="entry name" value="RHMD-like"/>
</dbReference>
<feature type="domain" description="Mandelate racemase/muconate lactonizing enzyme C-terminal" evidence="4">
    <location>
        <begin position="145"/>
        <end position="242"/>
    </location>
</feature>
<dbReference type="SUPFAM" id="SSF51604">
    <property type="entry name" value="Enolase C-terminal domain-like"/>
    <property type="match status" value="1"/>
</dbReference>
<dbReference type="OrthoDB" id="9802699at2"/>
<dbReference type="SMART" id="SM00922">
    <property type="entry name" value="MR_MLE"/>
    <property type="match status" value="1"/>
</dbReference>
<dbReference type="KEGG" id="mmed:Mame_01837"/>
<organism evidence="5 6">
    <name type="scientific">Martelella mediterranea DSM 17316</name>
    <dbReference type="NCBI Taxonomy" id="1122214"/>
    <lineage>
        <taxon>Bacteria</taxon>
        <taxon>Pseudomonadati</taxon>
        <taxon>Pseudomonadota</taxon>
        <taxon>Alphaproteobacteria</taxon>
        <taxon>Hyphomicrobiales</taxon>
        <taxon>Aurantimonadaceae</taxon>
        <taxon>Martelella</taxon>
    </lineage>
</organism>
<dbReference type="Proteomes" id="UP000191135">
    <property type="component" value="Chromosome"/>
</dbReference>
<name>A0A1U9Z0G3_9HYPH</name>
<dbReference type="GO" id="GO:0009063">
    <property type="term" value="P:amino acid catabolic process"/>
    <property type="evidence" value="ECO:0007669"/>
    <property type="project" value="InterPro"/>
</dbReference>
<evidence type="ECO:0000313" key="5">
    <source>
        <dbReference type="EMBL" id="AQZ51179.1"/>
    </source>
</evidence>
<dbReference type="SFLD" id="SFLDS00001">
    <property type="entry name" value="Enolase"/>
    <property type="match status" value="1"/>
</dbReference>
<comment type="cofactor">
    <cofactor evidence="1">
        <name>Mg(2+)</name>
        <dbReference type="ChEBI" id="CHEBI:18420"/>
    </cofactor>
</comment>
<keyword evidence="2" id="KW-0479">Metal-binding</keyword>
<dbReference type="RefSeq" id="WP_079920747.1">
    <property type="nucleotide sequence ID" value="NZ_AQWH01000001.1"/>
</dbReference>
<dbReference type="InterPro" id="IPR013342">
    <property type="entry name" value="Mandelate_racemase_C"/>
</dbReference>
<protein>
    <submittedName>
        <fullName evidence="5">Mandelate racemase</fullName>
        <ecNumber evidence="5">5.1.2.2</ecNumber>
    </submittedName>
</protein>
<dbReference type="InterPro" id="IPR029017">
    <property type="entry name" value="Enolase-like_N"/>
</dbReference>
<evidence type="ECO:0000256" key="1">
    <source>
        <dbReference type="ARBA" id="ARBA00001946"/>
    </source>
</evidence>
<evidence type="ECO:0000313" key="6">
    <source>
        <dbReference type="Proteomes" id="UP000191135"/>
    </source>
</evidence>
<dbReference type="STRING" id="1122214.Mame_01837"/>
<evidence type="ECO:0000259" key="4">
    <source>
        <dbReference type="SMART" id="SM00922"/>
    </source>
</evidence>
<dbReference type="GO" id="GO:0016836">
    <property type="term" value="F:hydro-lyase activity"/>
    <property type="evidence" value="ECO:0007669"/>
    <property type="project" value="TreeGrafter"/>
</dbReference>
<dbReference type="GO" id="GO:0000287">
    <property type="term" value="F:magnesium ion binding"/>
    <property type="evidence" value="ECO:0007669"/>
    <property type="project" value="UniProtKB-ARBA"/>
</dbReference>
<dbReference type="GO" id="GO:0018838">
    <property type="term" value="F:mandelate racemase activity"/>
    <property type="evidence" value="ECO:0007669"/>
    <property type="project" value="UniProtKB-EC"/>
</dbReference>
<dbReference type="PROSITE" id="PS00909">
    <property type="entry name" value="MR_MLE_2"/>
    <property type="match status" value="1"/>
</dbReference>
<dbReference type="InterPro" id="IPR013341">
    <property type="entry name" value="Mandelate_racemase_N_dom"/>
</dbReference>
<dbReference type="Pfam" id="PF13378">
    <property type="entry name" value="MR_MLE_C"/>
    <property type="match status" value="1"/>
</dbReference>
<dbReference type="eggNOG" id="COG4948">
    <property type="taxonomic scope" value="Bacteria"/>
</dbReference>
<dbReference type="InterPro" id="IPR018110">
    <property type="entry name" value="Mandel_Rmase/mucon_lact_enz_CS"/>
</dbReference>
<accession>A0A1U9Z0G3</accession>
<dbReference type="EC" id="5.1.2.2" evidence="5"/>
<dbReference type="GO" id="GO:0016052">
    <property type="term" value="P:carbohydrate catabolic process"/>
    <property type="evidence" value="ECO:0007669"/>
    <property type="project" value="TreeGrafter"/>
</dbReference>